<accession>A0A420J6N6</accession>
<sequence>MIHTRSNVPLIITPTLQQWSIEEIQNSHKTFCSNKVESMLRSAANLQARNVDPIKKTSLESTESKHIIPRLATSSNNNFPSKQNQKSSSTSKDSKENIVQYQQKFTPEENQSPQVLTGYGRELTNLAKNL</sequence>
<evidence type="ECO:0000313" key="2">
    <source>
        <dbReference type="EMBL" id="RKF82453.1"/>
    </source>
</evidence>
<feature type="compositionally biased region" description="Polar residues" evidence="1">
    <location>
        <begin position="97"/>
        <end position="115"/>
    </location>
</feature>
<comment type="caution">
    <text evidence="2">The sequence shown here is derived from an EMBL/GenBank/DDBJ whole genome shotgun (WGS) entry which is preliminary data.</text>
</comment>
<proteinExistence type="predicted"/>
<evidence type="ECO:0000313" key="3">
    <source>
        <dbReference type="Proteomes" id="UP000285405"/>
    </source>
</evidence>
<feature type="compositionally biased region" description="Basic and acidic residues" evidence="1">
    <location>
        <begin position="52"/>
        <end position="66"/>
    </location>
</feature>
<dbReference type="AlphaFoldDB" id="A0A420J6N6"/>
<name>A0A420J6N6_9PEZI</name>
<dbReference type="EMBL" id="MCBR01001488">
    <property type="protein sequence ID" value="RKF82453.1"/>
    <property type="molecule type" value="Genomic_DNA"/>
</dbReference>
<protein>
    <submittedName>
        <fullName evidence="2">Uncharacterized protein</fullName>
    </submittedName>
</protein>
<organism evidence="2 3">
    <name type="scientific">Golovinomyces cichoracearum</name>
    <dbReference type="NCBI Taxonomy" id="62708"/>
    <lineage>
        <taxon>Eukaryota</taxon>
        <taxon>Fungi</taxon>
        <taxon>Dikarya</taxon>
        <taxon>Ascomycota</taxon>
        <taxon>Pezizomycotina</taxon>
        <taxon>Leotiomycetes</taxon>
        <taxon>Erysiphales</taxon>
        <taxon>Erysiphaceae</taxon>
        <taxon>Golovinomyces</taxon>
    </lineage>
</organism>
<reference evidence="2 3" key="1">
    <citation type="journal article" date="2018" name="BMC Genomics">
        <title>Comparative genome analyses reveal sequence features reflecting distinct modes of host-adaptation between dicot and monocot powdery mildew.</title>
        <authorList>
            <person name="Wu Y."/>
            <person name="Ma X."/>
            <person name="Pan Z."/>
            <person name="Kale S.D."/>
            <person name="Song Y."/>
            <person name="King H."/>
            <person name="Zhang Q."/>
            <person name="Presley C."/>
            <person name="Deng X."/>
            <person name="Wei C.I."/>
            <person name="Xiao S."/>
        </authorList>
    </citation>
    <scope>NUCLEOTIDE SEQUENCE [LARGE SCALE GENOMIC DNA]</scope>
    <source>
        <strain evidence="2">UCSC1</strain>
    </source>
</reference>
<evidence type="ECO:0000256" key="1">
    <source>
        <dbReference type="SAM" id="MobiDB-lite"/>
    </source>
</evidence>
<feature type="region of interest" description="Disordered" evidence="1">
    <location>
        <begin position="46"/>
        <end position="120"/>
    </location>
</feature>
<gene>
    <name evidence="2" type="ORF">GcC1_014001</name>
</gene>
<dbReference type="Proteomes" id="UP000285405">
    <property type="component" value="Unassembled WGS sequence"/>
</dbReference>
<feature type="compositionally biased region" description="Low complexity" evidence="1">
    <location>
        <begin position="81"/>
        <end position="91"/>
    </location>
</feature>